<dbReference type="Pfam" id="PF00535">
    <property type="entry name" value="Glycos_transf_2"/>
    <property type="match status" value="2"/>
</dbReference>
<comment type="caution">
    <text evidence="2">The sequence shown here is derived from an EMBL/GenBank/DDBJ whole genome shotgun (WGS) entry which is preliminary data.</text>
</comment>
<dbReference type="RefSeq" id="WP_327598540.1">
    <property type="nucleotide sequence ID" value="NZ_JAYXHS010000001.1"/>
</dbReference>
<organism evidence="2 3">
    <name type="scientific">Uliginosibacterium silvisoli</name>
    <dbReference type="NCBI Taxonomy" id="3114758"/>
    <lineage>
        <taxon>Bacteria</taxon>
        <taxon>Pseudomonadati</taxon>
        <taxon>Pseudomonadota</taxon>
        <taxon>Betaproteobacteria</taxon>
        <taxon>Rhodocyclales</taxon>
        <taxon>Zoogloeaceae</taxon>
        <taxon>Uliginosibacterium</taxon>
    </lineage>
</organism>
<reference evidence="2 3" key="1">
    <citation type="submission" date="2024-01" db="EMBL/GenBank/DDBJ databases">
        <title>Uliginosibacterium soil sp. nov.</title>
        <authorList>
            <person name="Lv Y."/>
        </authorList>
    </citation>
    <scope>NUCLEOTIDE SEQUENCE [LARGE SCALE GENOMIC DNA]</scope>
    <source>
        <strain evidence="2 3">H3</strain>
    </source>
</reference>
<proteinExistence type="predicted"/>
<dbReference type="PANTHER" id="PTHR43179:SF7">
    <property type="entry name" value="RHAMNOSYLTRANSFERASE WBBL"/>
    <property type="match status" value="1"/>
</dbReference>
<dbReference type="InterPro" id="IPR001173">
    <property type="entry name" value="Glyco_trans_2-like"/>
</dbReference>
<evidence type="ECO:0000259" key="1">
    <source>
        <dbReference type="Pfam" id="PF00535"/>
    </source>
</evidence>
<dbReference type="SUPFAM" id="SSF53448">
    <property type="entry name" value="Nucleotide-diphospho-sugar transferases"/>
    <property type="match status" value="2"/>
</dbReference>
<dbReference type="PANTHER" id="PTHR43179">
    <property type="entry name" value="RHAMNOSYLTRANSFERASE WBBL"/>
    <property type="match status" value="1"/>
</dbReference>
<accession>A0ABU6K1W8</accession>
<gene>
    <name evidence="2" type="ORF">VVD49_07625</name>
</gene>
<dbReference type="Proteomes" id="UP001331561">
    <property type="component" value="Unassembled WGS sequence"/>
</dbReference>
<dbReference type="InterPro" id="IPR029044">
    <property type="entry name" value="Nucleotide-diphossugar_trans"/>
</dbReference>
<dbReference type="Gene3D" id="3.90.550.10">
    <property type="entry name" value="Spore Coat Polysaccharide Biosynthesis Protein SpsA, Chain A"/>
    <property type="match status" value="2"/>
</dbReference>
<protein>
    <submittedName>
        <fullName evidence="2">Glycosyltransferase family 2 protein</fullName>
    </submittedName>
</protein>
<feature type="domain" description="Glycosyltransferase 2-like" evidence="1">
    <location>
        <begin position="380"/>
        <end position="508"/>
    </location>
</feature>
<dbReference type="CDD" id="cd04184">
    <property type="entry name" value="GT2_RfbC_Mx_like"/>
    <property type="match status" value="1"/>
</dbReference>
<evidence type="ECO:0000313" key="2">
    <source>
        <dbReference type="EMBL" id="MEC5385589.1"/>
    </source>
</evidence>
<dbReference type="EMBL" id="JAYXHS010000001">
    <property type="protein sequence ID" value="MEC5385589.1"/>
    <property type="molecule type" value="Genomic_DNA"/>
</dbReference>
<evidence type="ECO:0000313" key="3">
    <source>
        <dbReference type="Proteomes" id="UP001331561"/>
    </source>
</evidence>
<dbReference type="CDD" id="cd04186">
    <property type="entry name" value="GT_2_like_c"/>
    <property type="match status" value="1"/>
</dbReference>
<sequence length="669" mass="74508">MIPVKNVSRSSGHRRITAPLRFVGYQFARGKHLLKIMPAAFQTGGGVFSTLMKALNLFWRDGLSGVKRGIRFVQAGNDARHSTGFDRNDYAEWVRRYDTIDSDKRKKLVAVSEGLLQRPRVSIVMPTYNPDPAWLAQAIESVRQQIYSNWELCIADDASTDPEVRRVLERYAHTDARIKVAFREINGHISAASNSALAMATGTWIALLDHDDLLPEHALVLIAQAIVSNADAGLIYTDEDKIDEYGNRTSPYFKCDLNLELLRAQNMISHLGVYRRDLVENVGGFRMGFEGSQDYDLALRVVDLIAPSQVVHIPHVLYHWRIHAASTSMDAGAKTYAQDAGLKALSEHLQRRSVSGSVELTPFMQYRIRYATPLTQPLVSLVIPTRNGLHLIRQCVSSILEKTTYRNFEILIIDNGSDDPRALQYFSEIAADPRITVIRDDSPFNYSALNNRAVTLAQGEFVALLNNDIEVITPGWLEEMLSLAALPGHGAVGARLWYPDNTLQHGGVVLGLGGVAGHAHSRLPRGHFGYFGRGALIQGVSCVTAACLLIHKSIYWEVGGLNESDLRVAFNDVDFCLKVRAAGYQNIWTPFAEFYHHESATRGGDDTPEKKQRFAAEVAYMQSSWGDTLLLDPAYNPNLTLEHGDFSLAWPPRVQLCQESQIPQEALPS</sequence>
<feature type="domain" description="Glycosyltransferase 2-like" evidence="1">
    <location>
        <begin position="122"/>
        <end position="282"/>
    </location>
</feature>
<name>A0ABU6K1W8_9RHOO</name>
<keyword evidence="3" id="KW-1185">Reference proteome</keyword>